<dbReference type="Proteomes" id="UP001164020">
    <property type="component" value="Chromosome"/>
</dbReference>
<evidence type="ECO:0000313" key="1">
    <source>
        <dbReference type="EMBL" id="WAP70853.1"/>
    </source>
</evidence>
<reference evidence="1" key="1">
    <citation type="submission" date="2022-12" db="EMBL/GenBank/DDBJ databases">
        <title>Jiella pelagia sp. nov., isolated from phosphonate enriched culture of Northwest Pacific surface seawater.</title>
        <authorList>
            <person name="Shin D.Y."/>
            <person name="Hwang C.Y."/>
        </authorList>
    </citation>
    <scope>NUCLEOTIDE SEQUENCE</scope>
    <source>
        <strain evidence="1">HL-NP1</strain>
    </source>
</reference>
<proteinExistence type="predicted"/>
<evidence type="ECO:0000313" key="2">
    <source>
        <dbReference type="Proteomes" id="UP001164020"/>
    </source>
</evidence>
<protein>
    <submittedName>
        <fullName evidence="1">Uncharacterized protein</fullName>
    </submittedName>
</protein>
<keyword evidence="2" id="KW-1185">Reference proteome</keyword>
<accession>A0ABY7C575</accession>
<dbReference type="EMBL" id="CP114029">
    <property type="protein sequence ID" value="WAP70853.1"/>
    <property type="molecule type" value="Genomic_DNA"/>
</dbReference>
<sequence>MSMVTVLSEDAARKIAEPILRKHLQPFGYSGVSVKSEEDFDGDIVLRMTVNVERQVSGRAMVDVVGAIRGALLDQGDERFAFLSYRRPDTDPAVDVRPKPSRLD</sequence>
<gene>
    <name evidence="1" type="ORF">OH818_13170</name>
</gene>
<organism evidence="1 2">
    <name type="scientific">Jiella pelagia</name>
    <dbReference type="NCBI Taxonomy" id="2986949"/>
    <lineage>
        <taxon>Bacteria</taxon>
        <taxon>Pseudomonadati</taxon>
        <taxon>Pseudomonadota</taxon>
        <taxon>Alphaproteobacteria</taxon>
        <taxon>Hyphomicrobiales</taxon>
        <taxon>Aurantimonadaceae</taxon>
        <taxon>Jiella</taxon>
    </lineage>
</organism>
<dbReference type="RefSeq" id="WP_268883389.1">
    <property type="nucleotide sequence ID" value="NZ_CP114029.1"/>
</dbReference>
<name>A0ABY7C575_9HYPH</name>